<name>A0A5K1JY37_9APHY</name>
<evidence type="ECO:0000256" key="2">
    <source>
        <dbReference type="SAM" id="Phobius"/>
    </source>
</evidence>
<proteinExistence type="predicted"/>
<dbReference type="AlphaFoldDB" id="A0A5K1JY37"/>
<organism evidence="3">
    <name type="scientific">Ganoderma boninense</name>
    <dbReference type="NCBI Taxonomy" id="34458"/>
    <lineage>
        <taxon>Eukaryota</taxon>
        <taxon>Fungi</taxon>
        <taxon>Dikarya</taxon>
        <taxon>Basidiomycota</taxon>
        <taxon>Agaricomycotina</taxon>
        <taxon>Agaricomycetes</taxon>
        <taxon>Polyporales</taxon>
        <taxon>Polyporaceae</taxon>
        <taxon>Ganoderma</taxon>
    </lineage>
</organism>
<reference evidence="3" key="1">
    <citation type="submission" date="2019-10" db="EMBL/GenBank/DDBJ databases">
        <authorList>
            <person name="Nor Muhammad N."/>
        </authorList>
    </citation>
    <scope>NUCLEOTIDE SEQUENCE</scope>
</reference>
<feature type="transmembrane region" description="Helical" evidence="2">
    <location>
        <begin position="173"/>
        <end position="193"/>
    </location>
</feature>
<keyword evidence="2" id="KW-0472">Membrane</keyword>
<feature type="transmembrane region" description="Helical" evidence="2">
    <location>
        <begin position="45"/>
        <end position="68"/>
    </location>
</feature>
<feature type="transmembrane region" description="Helical" evidence="2">
    <location>
        <begin position="133"/>
        <end position="153"/>
    </location>
</feature>
<keyword evidence="2" id="KW-1133">Transmembrane helix</keyword>
<feature type="transmembrane region" description="Helical" evidence="2">
    <location>
        <begin position="214"/>
        <end position="235"/>
    </location>
</feature>
<protein>
    <submittedName>
        <fullName evidence="3">Cytochrome P450 monooxygenase AKT7 )</fullName>
        <ecNumber evidence="3">1.-.-.-</ecNumber>
    </submittedName>
</protein>
<evidence type="ECO:0000256" key="1">
    <source>
        <dbReference type="SAM" id="MobiDB-lite"/>
    </source>
</evidence>
<sequence length="330" mass="36194">MTVSHAAIPVPRRNDIDVNRHALRLIRDFASNAVTLVLQFSLSSLLFGVLTILAFSSIFLLLLIWNWASVARIIREANEGIFAETYDGDASLLFLEDAVLKQSWMMTVGLAVNIIVGDAIVWWRACIIWRHKAVYVAGPLLLLLTLGALQSYSGPMQTLYFMIGDGSFADASAALSLATNIAATSLIATKAFFHNRRMKRYLGIYGTKTRAFKVFALFIESGSIYCMILLVVLAYEFNSETSGPLIDTEYFFVYGSLVPLVAIYPTGIVFLTALNWSPLHWGLSAPEESGEAPRSPRHAGSPSGFPTLFGSTAQEYKVDTVGSDSRSAIV</sequence>
<evidence type="ECO:0000313" key="3">
    <source>
        <dbReference type="EMBL" id="VWO97453.1"/>
    </source>
</evidence>
<gene>
    <name evidence="3" type="primary">V5XZS6</name>
</gene>
<accession>A0A5K1JY37</accession>
<keyword evidence="2" id="KW-0812">Transmembrane</keyword>
<dbReference type="EC" id="1.-.-.-" evidence="3"/>
<dbReference type="GO" id="GO:0004497">
    <property type="term" value="F:monooxygenase activity"/>
    <property type="evidence" value="ECO:0007669"/>
    <property type="project" value="UniProtKB-KW"/>
</dbReference>
<dbReference type="EMBL" id="LR726324">
    <property type="protein sequence ID" value="VWO97453.1"/>
    <property type="molecule type" value="Genomic_DNA"/>
</dbReference>
<feature type="transmembrane region" description="Helical" evidence="2">
    <location>
        <begin position="251"/>
        <end position="274"/>
    </location>
</feature>
<feature type="region of interest" description="Disordered" evidence="1">
    <location>
        <begin position="287"/>
        <end position="311"/>
    </location>
</feature>
<keyword evidence="3" id="KW-0503">Monooxygenase</keyword>
<feature type="transmembrane region" description="Helical" evidence="2">
    <location>
        <begin position="103"/>
        <end position="121"/>
    </location>
</feature>
<keyword evidence="3" id="KW-0560">Oxidoreductase</keyword>